<dbReference type="InterPro" id="IPR010862">
    <property type="entry name" value="DUF1493"/>
</dbReference>
<name>A0A1I3DUX8_9RHOB</name>
<keyword evidence="2" id="KW-1185">Reference proteome</keyword>
<dbReference type="Proteomes" id="UP000199377">
    <property type="component" value="Unassembled WGS sequence"/>
</dbReference>
<accession>A0A1I3DUX8</accession>
<protein>
    <recommendedName>
        <fullName evidence="3">DUF1493 family protein</fullName>
    </recommendedName>
</protein>
<reference evidence="1 2" key="1">
    <citation type="submission" date="2016-10" db="EMBL/GenBank/DDBJ databases">
        <authorList>
            <person name="de Groot N.N."/>
        </authorList>
    </citation>
    <scope>NUCLEOTIDE SEQUENCE [LARGE SCALE GENOMIC DNA]</scope>
    <source>
        <strain evidence="1 2">CGMCC 1.11030</strain>
    </source>
</reference>
<proteinExistence type="predicted"/>
<evidence type="ECO:0008006" key="3">
    <source>
        <dbReference type="Google" id="ProtNLM"/>
    </source>
</evidence>
<dbReference type="STRING" id="1114924.SAMN05216258_10328"/>
<sequence>MSPTLEDIVAFVREETAARREILATTTLAELGVEGDDHHDLMQSCAERFGVNLDGYRYYFHHGEEGWNPGALFVRPPQARVPQIEIDMDLLRRSAEAGRWRVDYPPHDLPARRWDVTINRALGLGFALLLLAALVL</sequence>
<organism evidence="1 2">
    <name type="scientific">Albimonas pacifica</name>
    <dbReference type="NCBI Taxonomy" id="1114924"/>
    <lineage>
        <taxon>Bacteria</taxon>
        <taxon>Pseudomonadati</taxon>
        <taxon>Pseudomonadota</taxon>
        <taxon>Alphaproteobacteria</taxon>
        <taxon>Rhodobacterales</taxon>
        <taxon>Paracoccaceae</taxon>
        <taxon>Albimonas</taxon>
    </lineage>
</organism>
<evidence type="ECO:0000313" key="1">
    <source>
        <dbReference type="EMBL" id="SFH90536.1"/>
    </source>
</evidence>
<dbReference type="Pfam" id="PF07377">
    <property type="entry name" value="DUF1493"/>
    <property type="match status" value="1"/>
</dbReference>
<gene>
    <name evidence="1" type="ORF">SAMN05216258_10328</name>
</gene>
<dbReference type="EMBL" id="FOQH01000003">
    <property type="protein sequence ID" value="SFH90536.1"/>
    <property type="molecule type" value="Genomic_DNA"/>
</dbReference>
<dbReference type="OrthoDB" id="7210612at2"/>
<dbReference type="RefSeq" id="WP_092858841.1">
    <property type="nucleotide sequence ID" value="NZ_FOQH01000003.1"/>
</dbReference>
<evidence type="ECO:0000313" key="2">
    <source>
        <dbReference type="Proteomes" id="UP000199377"/>
    </source>
</evidence>
<dbReference type="AlphaFoldDB" id="A0A1I3DUX8"/>